<accession>A0ABT7CMP3</accession>
<gene>
    <name evidence="1" type="ORF">QNI19_18880</name>
</gene>
<dbReference type="Proteomes" id="UP001228581">
    <property type="component" value="Unassembled WGS sequence"/>
</dbReference>
<keyword evidence="2" id="KW-1185">Reference proteome</keyword>
<evidence type="ECO:0008006" key="3">
    <source>
        <dbReference type="Google" id="ProtNLM"/>
    </source>
</evidence>
<reference evidence="1 2" key="1">
    <citation type="submission" date="2023-05" db="EMBL/GenBank/DDBJ databases">
        <authorList>
            <person name="Zhang X."/>
        </authorList>
    </citation>
    <scope>NUCLEOTIDE SEQUENCE [LARGE SCALE GENOMIC DNA]</scope>
    <source>
        <strain evidence="1 2">DM2B3-1</strain>
    </source>
</reference>
<organism evidence="1 2">
    <name type="scientific">Xanthocytophaga flava</name>
    <dbReference type="NCBI Taxonomy" id="3048013"/>
    <lineage>
        <taxon>Bacteria</taxon>
        <taxon>Pseudomonadati</taxon>
        <taxon>Bacteroidota</taxon>
        <taxon>Cytophagia</taxon>
        <taxon>Cytophagales</taxon>
        <taxon>Rhodocytophagaceae</taxon>
        <taxon>Xanthocytophaga</taxon>
    </lineage>
</organism>
<dbReference type="EMBL" id="JASJOT010000012">
    <property type="protein sequence ID" value="MDJ1495011.1"/>
    <property type="molecule type" value="Genomic_DNA"/>
</dbReference>
<comment type="caution">
    <text evidence="1">The sequence shown here is derived from an EMBL/GenBank/DDBJ whole genome shotgun (WGS) entry which is preliminary data.</text>
</comment>
<name>A0ABT7CMP3_9BACT</name>
<evidence type="ECO:0000313" key="1">
    <source>
        <dbReference type="EMBL" id="MDJ1495011.1"/>
    </source>
</evidence>
<evidence type="ECO:0000313" key="2">
    <source>
        <dbReference type="Proteomes" id="UP001228581"/>
    </source>
</evidence>
<dbReference type="RefSeq" id="WP_313998681.1">
    <property type="nucleotide sequence ID" value="NZ_JASJOT010000012.1"/>
</dbReference>
<protein>
    <recommendedName>
        <fullName evidence="3">Lipoprotein</fullName>
    </recommendedName>
</protein>
<sequence length="184" mass="21637">MKNKTFIINLGFLIFIGCTNYDSDKECSKVIYKKEILGANIWGKQIGFHSKIEDIRVNYPNNFVVDYEDPEGGQLASKSTDVVVIATDDHTFKRERMRRIIKYTFNKNVLQEIELEFYFLELNPFIVNDYIKTNHLEFLWLANQISKCYMFTSSQYIVEFLKEVSALTNGKETITYKIRIKQVP</sequence>
<dbReference type="PROSITE" id="PS51257">
    <property type="entry name" value="PROKAR_LIPOPROTEIN"/>
    <property type="match status" value="1"/>
</dbReference>
<proteinExistence type="predicted"/>